<protein>
    <submittedName>
        <fullName evidence="2">Uncharacterized protein</fullName>
    </submittedName>
</protein>
<reference evidence="3" key="1">
    <citation type="submission" date="2017-09" db="EMBL/GenBank/DDBJ databases">
        <title>Depth-based differentiation of microbial function through sediment-hosted aquifers and enrichment of novel symbionts in the deep terrestrial subsurface.</title>
        <authorList>
            <person name="Probst A.J."/>
            <person name="Ladd B."/>
            <person name="Jarett J.K."/>
            <person name="Geller-Mcgrath D.E."/>
            <person name="Sieber C.M.K."/>
            <person name="Emerson J.B."/>
            <person name="Anantharaman K."/>
            <person name="Thomas B.C."/>
            <person name="Malmstrom R."/>
            <person name="Stieglmeier M."/>
            <person name="Klingl A."/>
            <person name="Woyke T."/>
            <person name="Ryan C.M."/>
            <person name="Banfield J.F."/>
        </authorList>
    </citation>
    <scope>NUCLEOTIDE SEQUENCE [LARGE SCALE GENOMIC DNA]</scope>
</reference>
<evidence type="ECO:0000256" key="1">
    <source>
        <dbReference type="SAM" id="SignalP"/>
    </source>
</evidence>
<dbReference type="EMBL" id="PEXW01000020">
    <property type="protein sequence ID" value="PIS40867.1"/>
    <property type="molecule type" value="Genomic_DNA"/>
</dbReference>
<sequence>MKKLVVILIGVFALGFLSSCSDGFLKHPENFVNRVDFDIDIKADGFAKTNYTRFGVKFITSDGKKLCGGRATVHSIPSVEQPASYQVDIVNSALSIRVPKLVKTVDISIAYGPFSYGPYTIEKKDTTIVIPISGGC</sequence>
<keyword evidence="1" id="KW-0732">Signal</keyword>
<comment type="caution">
    <text evidence="2">The sequence shown here is derived from an EMBL/GenBank/DDBJ whole genome shotgun (WGS) entry which is preliminary data.</text>
</comment>
<name>A0A2H0YQU4_9BACT</name>
<evidence type="ECO:0000313" key="2">
    <source>
        <dbReference type="EMBL" id="PIS40867.1"/>
    </source>
</evidence>
<feature type="chain" id="PRO_5013890553" evidence="1">
    <location>
        <begin position="24"/>
        <end position="136"/>
    </location>
</feature>
<accession>A0A2H0YQU4</accession>
<proteinExistence type="predicted"/>
<dbReference type="PROSITE" id="PS51257">
    <property type="entry name" value="PROKAR_LIPOPROTEIN"/>
    <property type="match status" value="1"/>
</dbReference>
<organism evidence="2 3">
    <name type="scientific">Candidatus Kerfeldbacteria bacterium CG08_land_8_20_14_0_20_43_14</name>
    <dbReference type="NCBI Taxonomy" id="2014246"/>
    <lineage>
        <taxon>Bacteria</taxon>
        <taxon>Candidatus Kerfeldiibacteriota</taxon>
    </lineage>
</organism>
<dbReference type="Proteomes" id="UP000236845">
    <property type="component" value="Unassembled WGS sequence"/>
</dbReference>
<evidence type="ECO:0000313" key="3">
    <source>
        <dbReference type="Proteomes" id="UP000236845"/>
    </source>
</evidence>
<gene>
    <name evidence="2" type="ORF">COT26_01020</name>
</gene>
<feature type="signal peptide" evidence="1">
    <location>
        <begin position="1"/>
        <end position="23"/>
    </location>
</feature>
<dbReference type="AlphaFoldDB" id="A0A2H0YQU4"/>